<dbReference type="PANTHER" id="PTHR46268">
    <property type="entry name" value="STRESS RESPONSE PROTEIN NHAX"/>
    <property type="match status" value="1"/>
</dbReference>
<dbReference type="InterPro" id="IPR006016">
    <property type="entry name" value="UspA"/>
</dbReference>
<evidence type="ECO:0000256" key="1">
    <source>
        <dbReference type="ARBA" id="ARBA00008791"/>
    </source>
</evidence>
<feature type="domain" description="UspA" evidence="2">
    <location>
        <begin position="8"/>
        <end position="144"/>
    </location>
</feature>
<dbReference type="SUPFAM" id="SSF52402">
    <property type="entry name" value="Adenine nucleotide alpha hydrolases-like"/>
    <property type="match status" value="1"/>
</dbReference>
<proteinExistence type="inferred from homology"/>
<dbReference type="STRING" id="1227497.C491_19079"/>
<dbReference type="eggNOG" id="arCOG02053">
    <property type="taxonomic scope" value="Archaea"/>
</dbReference>
<dbReference type="Pfam" id="PF00582">
    <property type="entry name" value="Usp"/>
    <property type="match status" value="1"/>
</dbReference>
<evidence type="ECO:0000259" key="2">
    <source>
        <dbReference type="Pfam" id="PF00582"/>
    </source>
</evidence>
<dbReference type="PATRIC" id="fig|1227497.3.peg.3900"/>
<dbReference type="Proteomes" id="UP000011688">
    <property type="component" value="Unassembled WGS sequence"/>
</dbReference>
<gene>
    <name evidence="3" type="ORF">C491_19079</name>
</gene>
<accession>L9WXV0</accession>
<reference evidence="3 4" key="1">
    <citation type="journal article" date="2014" name="PLoS Genet.">
        <title>Phylogenetically driven sequencing of extremely halophilic archaea reveals strategies for static and dynamic osmo-response.</title>
        <authorList>
            <person name="Becker E.A."/>
            <person name="Seitzer P.M."/>
            <person name="Tritt A."/>
            <person name="Larsen D."/>
            <person name="Krusor M."/>
            <person name="Yao A.I."/>
            <person name="Wu D."/>
            <person name="Madern D."/>
            <person name="Eisen J.A."/>
            <person name="Darling A.E."/>
            <person name="Facciotti M.T."/>
        </authorList>
    </citation>
    <scope>NUCLEOTIDE SEQUENCE [LARGE SCALE GENOMIC DNA]</scope>
    <source>
        <strain evidence="3 4">DSM 10524</strain>
    </source>
</reference>
<dbReference type="PANTHER" id="PTHR46268:SF6">
    <property type="entry name" value="UNIVERSAL STRESS PROTEIN UP12"/>
    <property type="match status" value="1"/>
</dbReference>
<organism evidence="3 4">
    <name type="scientific">Natronococcus amylolyticus DSM 10524</name>
    <dbReference type="NCBI Taxonomy" id="1227497"/>
    <lineage>
        <taxon>Archaea</taxon>
        <taxon>Methanobacteriati</taxon>
        <taxon>Methanobacteriota</taxon>
        <taxon>Stenosarchaea group</taxon>
        <taxon>Halobacteria</taxon>
        <taxon>Halobacteriales</taxon>
        <taxon>Natrialbaceae</taxon>
        <taxon>Natronococcus</taxon>
    </lineage>
</organism>
<dbReference type="PIRSF" id="PIRSF006276">
    <property type="entry name" value="UspA"/>
    <property type="match status" value="1"/>
</dbReference>
<sequence>MPNAETKMYQELLLATDGSDGAQQAADHAIELARQMDADLHVVSVSEDGPHAETKRDQMRTDLEDQAAEAIKQVEEKAAGHGIEVRETIRHGVPQEEIVDVAEQHGSDLIVVGTVGRSGLDQLIVGSVAEEVVRNAPVPVVTVRDQS</sequence>
<comment type="caution">
    <text evidence="3">The sequence shown here is derived from an EMBL/GenBank/DDBJ whole genome shotgun (WGS) entry which is preliminary data.</text>
</comment>
<dbReference type="AlphaFoldDB" id="L9WXV0"/>
<dbReference type="Gene3D" id="3.40.50.620">
    <property type="entry name" value="HUPs"/>
    <property type="match status" value="1"/>
</dbReference>
<dbReference type="InterPro" id="IPR006015">
    <property type="entry name" value="Universal_stress_UspA"/>
</dbReference>
<evidence type="ECO:0000313" key="3">
    <source>
        <dbReference type="EMBL" id="ELY54299.1"/>
    </source>
</evidence>
<evidence type="ECO:0000313" key="4">
    <source>
        <dbReference type="Proteomes" id="UP000011688"/>
    </source>
</evidence>
<dbReference type="InterPro" id="IPR014729">
    <property type="entry name" value="Rossmann-like_a/b/a_fold"/>
</dbReference>
<comment type="similarity">
    <text evidence="1">Belongs to the universal stress protein A family.</text>
</comment>
<dbReference type="EMBL" id="AOIB01000037">
    <property type="protein sequence ID" value="ELY54299.1"/>
    <property type="molecule type" value="Genomic_DNA"/>
</dbReference>
<dbReference type="CDD" id="cd00293">
    <property type="entry name" value="USP-like"/>
    <property type="match status" value="1"/>
</dbReference>
<name>L9WXV0_9EURY</name>
<dbReference type="PRINTS" id="PR01438">
    <property type="entry name" value="UNVRSLSTRESS"/>
</dbReference>
<protein>
    <submittedName>
        <fullName evidence="3">UspA domain-containing protein</fullName>
    </submittedName>
</protein>
<keyword evidence="4" id="KW-1185">Reference proteome</keyword>